<protein>
    <submittedName>
        <fullName evidence="1">Uncharacterized protein</fullName>
    </submittedName>
</protein>
<name>A0A9P9YHI4_9MUSC</name>
<feature type="non-terminal residue" evidence="1">
    <location>
        <position position="1"/>
    </location>
</feature>
<dbReference type="EMBL" id="JAMKOV010000014">
    <property type="protein sequence ID" value="KAI8037047.1"/>
    <property type="molecule type" value="Genomic_DNA"/>
</dbReference>
<dbReference type="Proteomes" id="UP001059596">
    <property type="component" value="Unassembled WGS sequence"/>
</dbReference>
<evidence type="ECO:0000313" key="2">
    <source>
        <dbReference type="Proteomes" id="UP001059596"/>
    </source>
</evidence>
<organism evidence="1 2">
    <name type="scientific">Drosophila gunungcola</name>
    <name type="common">fruit fly</name>
    <dbReference type="NCBI Taxonomy" id="103775"/>
    <lineage>
        <taxon>Eukaryota</taxon>
        <taxon>Metazoa</taxon>
        <taxon>Ecdysozoa</taxon>
        <taxon>Arthropoda</taxon>
        <taxon>Hexapoda</taxon>
        <taxon>Insecta</taxon>
        <taxon>Pterygota</taxon>
        <taxon>Neoptera</taxon>
        <taxon>Endopterygota</taxon>
        <taxon>Diptera</taxon>
        <taxon>Brachycera</taxon>
        <taxon>Muscomorpha</taxon>
        <taxon>Ephydroidea</taxon>
        <taxon>Drosophilidae</taxon>
        <taxon>Drosophila</taxon>
        <taxon>Sophophora</taxon>
    </lineage>
</organism>
<sequence length="61" mass="6606">ILPTDQGNVFDTKTITVYILSASIVSTNTIYPLNLQATGIKVDLFLIIPEGQTSVLTVQIL</sequence>
<evidence type="ECO:0000313" key="1">
    <source>
        <dbReference type="EMBL" id="KAI8037047.1"/>
    </source>
</evidence>
<dbReference type="AlphaFoldDB" id="A0A9P9YHI4"/>
<gene>
    <name evidence="1" type="ORF">M5D96_010364</name>
</gene>
<reference evidence="1" key="1">
    <citation type="journal article" date="2023" name="Genome Biol. Evol.">
        <title>Long-read-based Genome Assembly of Drosophila gunungcola Reveals Fewer Chemosensory Genes in Flower-breeding Species.</title>
        <authorList>
            <person name="Negi A."/>
            <person name="Liao B.Y."/>
            <person name="Yeh S.D."/>
        </authorList>
    </citation>
    <scope>NUCLEOTIDE SEQUENCE</scope>
    <source>
        <strain evidence="1">Sukarami</strain>
    </source>
</reference>
<proteinExistence type="predicted"/>
<keyword evidence="2" id="KW-1185">Reference proteome</keyword>
<comment type="caution">
    <text evidence="1">The sequence shown here is derived from an EMBL/GenBank/DDBJ whole genome shotgun (WGS) entry which is preliminary data.</text>
</comment>
<accession>A0A9P9YHI4</accession>